<reference evidence="1 2" key="1">
    <citation type="submission" date="2007-04" db="EMBL/GenBank/DDBJ databases">
        <authorList>
            <person name="Fulton L."/>
            <person name="Clifton S."/>
            <person name="Fulton B."/>
            <person name="Xu J."/>
            <person name="Minx P."/>
            <person name="Pepin K.H."/>
            <person name="Johnson M."/>
            <person name="Thiruvilangam P."/>
            <person name="Bhonagiri V."/>
            <person name="Nash W.E."/>
            <person name="Mardis E.R."/>
            <person name="Wilson R.K."/>
        </authorList>
    </citation>
    <scope>NUCLEOTIDE SEQUENCE [LARGE SCALE GENOMIC DNA]</scope>
    <source>
        <strain evidence="1 2">ATCC 29799</strain>
    </source>
</reference>
<dbReference type="EMBL" id="AAXG02000028">
    <property type="protein sequence ID" value="EDM99241.1"/>
    <property type="molecule type" value="Genomic_DNA"/>
</dbReference>
<evidence type="ECO:0000313" key="2">
    <source>
        <dbReference type="Proteomes" id="UP000003639"/>
    </source>
</evidence>
<proteinExistence type="predicted"/>
<comment type="caution">
    <text evidence="1">The sequence shown here is derived from an EMBL/GenBank/DDBJ whole genome shotgun (WGS) entry which is preliminary data.</text>
</comment>
<name>A6NY71_9FIRM</name>
<organism evidence="1 2">
    <name type="scientific">Pseudoflavonifractor capillosus ATCC 29799</name>
    <dbReference type="NCBI Taxonomy" id="411467"/>
    <lineage>
        <taxon>Bacteria</taxon>
        <taxon>Bacillati</taxon>
        <taxon>Bacillota</taxon>
        <taxon>Clostridia</taxon>
        <taxon>Eubacteriales</taxon>
        <taxon>Oscillospiraceae</taxon>
        <taxon>Pseudoflavonifractor</taxon>
    </lineage>
</organism>
<dbReference type="AlphaFoldDB" id="A6NY71"/>
<evidence type="ECO:0000313" key="1">
    <source>
        <dbReference type="EMBL" id="EDM99241.1"/>
    </source>
</evidence>
<gene>
    <name evidence="1" type="ORF">BACCAP_03170</name>
</gene>
<dbReference type="STRING" id="411467.BACCAP_03170"/>
<protein>
    <submittedName>
        <fullName evidence="1">Uncharacterized protein</fullName>
    </submittedName>
</protein>
<dbReference type="Proteomes" id="UP000003639">
    <property type="component" value="Unassembled WGS sequence"/>
</dbReference>
<reference evidence="1 2" key="2">
    <citation type="submission" date="2007-06" db="EMBL/GenBank/DDBJ databases">
        <title>Draft genome sequence of Pseudoflavonifractor capillosus ATCC 29799.</title>
        <authorList>
            <person name="Sudarsanam P."/>
            <person name="Ley R."/>
            <person name="Guruge J."/>
            <person name="Turnbaugh P.J."/>
            <person name="Mahowald M."/>
            <person name="Liep D."/>
            <person name="Gordon J."/>
        </authorList>
    </citation>
    <scope>NUCLEOTIDE SEQUENCE [LARGE SCALE GENOMIC DNA]</scope>
    <source>
        <strain evidence="1 2">ATCC 29799</strain>
    </source>
</reference>
<sequence length="34" mass="3915">MDDNAVTSTVEDGALLWRSSTQAERLLRLFFRSE</sequence>
<keyword evidence="2" id="KW-1185">Reference proteome</keyword>
<accession>A6NY71</accession>